<dbReference type="AlphaFoldDB" id="A0AAP0CFH7"/>
<protein>
    <recommendedName>
        <fullName evidence="11">Vesicle transport v-SNARE N-terminal domain-containing protein</fullName>
    </recommendedName>
</protein>
<sequence>MSETFEGYERQYCELSASLSKKCTSASLLDGEQKKQKISEVKAGIDEAESLIRKMDIEARNLPPNVKAVLLAKLREYKSDLNNLKSEIKRIASTNLNQAARDELLESGMADATAVSADQRGRLMMSTERLNKSSDRVRDSRRTMLETEELGVSLLQDLHQQRQSLLHAHGTLHGVDENISKSKNIMTNISRRMSRNKWIIGFMVAILIVAIILILYFKLNWTEIQGAVDTTKSYKNAVENWCADVICPLILLSQKSKVPKSVTIKRKMHTIFLASCWFLWCARTKRLLTIDQTSSNCVENDKDEFVYLNEMKGETTLTRLWILMKTSKKETLLSKFSLGSGNERKTLYLSNSYG</sequence>
<reference evidence="12 13" key="1">
    <citation type="submission" date="2024-04" db="EMBL/GenBank/DDBJ databases">
        <title>The reference genome of an endangered Asteraceae, Deinandra increscens subsp. villosa, native to the Central Coast of California.</title>
        <authorList>
            <person name="Guilliams M."/>
            <person name="Hasenstab-Lehman K."/>
            <person name="Meyer R."/>
            <person name="Mcevoy S."/>
        </authorList>
    </citation>
    <scope>NUCLEOTIDE SEQUENCE [LARGE SCALE GENOMIC DNA]</scope>
    <source>
        <tissue evidence="12">Leaf</tissue>
    </source>
</reference>
<keyword evidence="13" id="KW-1185">Reference proteome</keyword>
<evidence type="ECO:0000256" key="5">
    <source>
        <dbReference type="ARBA" id="ARBA00022989"/>
    </source>
</evidence>
<evidence type="ECO:0000256" key="6">
    <source>
        <dbReference type="ARBA" id="ARBA00023054"/>
    </source>
</evidence>
<evidence type="ECO:0000259" key="11">
    <source>
        <dbReference type="Pfam" id="PF05008"/>
    </source>
</evidence>
<keyword evidence="5 10" id="KW-1133">Transmembrane helix</keyword>
<feature type="domain" description="Vesicle transport v-SNARE N-terminal" evidence="11">
    <location>
        <begin position="1"/>
        <end position="91"/>
    </location>
</feature>
<dbReference type="FunFam" id="1.20.58.400:FF:000001">
    <property type="entry name" value="Vesicle transport through interaction with t-SNAREs homolog 1A"/>
    <property type="match status" value="1"/>
</dbReference>
<dbReference type="GO" id="GO:0012507">
    <property type="term" value="C:ER to Golgi transport vesicle membrane"/>
    <property type="evidence" value="ECO:0007669"/>
    <property type="project" value="TreeGrafter"/>
</dbReference>
<evidence type="ECO:0000313" key="12">
    <source>
        <dbReference type="EMBL" id="KAK9052463.1"/>
    </source>
</evidence>
<dbReference type="PANTHER" id="PTHR21230">
    <property type="entry name" value="VESICLE TRANSPORT V-SNARE PROTEIN VTI1-RELATED"/>
    <property type="match status" value="1"/>
</dbReference>
<dbReference type="Pfam" id="PF12352">
    <property type="entry name" value="V-SNARE_C"/>
    <property type="match status" value="1"/>
</dbReference>
<name>A0AAP0CFH7_9ASTR</name>
<dbReference type="InterPro" id="IPR038407">
    <property type="entry name" value="v-SNARE_N_sf"/>
</dbReference>
<dbReference type="EMBL" id="JBCNJP010000027">
    <property type="protein sequence ID" value="KAK9052463.1"/>
    <property type="molecule type" value="Genomic_DNA"/>
</dbReference>
<dbReference type="SUPFAM" id="SSF47661">
    <property type="entry name" value="t-snare proteins"/>
    <property type="match status" value="1"/>
</dbReference>
<dbReference type="Gene3D" id="1.20.58.400">
    <property type="entry name" value="t-snare proteins"/>
    <property type="match status" value="1"/>
</dbReference>
<proteinExistence type="inferred from homology"/>
<dbReference type="GO" id="GO:0031201">
    <property type="term" value="C:SNARE complex"/>
    <property type="evidence" value="ECO:0007669"/>
    <property type="project" value="TreeGrafter"/>
</dbReference>
<gene>
    <name evidence="12" type="ORF">SSX86_029092</name>
</gene>
<keyword evidence="4" id="KW-0653">Protein transport</keyword>
<evidence type="ECO:0000313" key="13">
    <source>
        <dbReference type="Proteomes" id="UP001408789"/>
    </source>
</evidence>
<dbReference type="GO" id="GO:0005484">
    <property type="term" value="F:SNAP receptor activity"/>
    <property type="evidence" value="ECO:0007669"/>
    <property type="project" value="TreeGrafter"/>
</dbReference>
<dbReference type="CDD" id="cd15862">
    <property type="entry name" value="SNARE_Vti1"/>
    <property type="match status" value="1"/>
</dbReference>
<organism evidence="12 13">
    <name type="scientific">Deinandra increscens subsp. villosa</name>
    <dbReference type="NCBI Taxonomy" id="3103831"/>
    <lineage>
        <taxon>Eukaryota</taxon>
        <taxon>Viridiplantae</taxon>
        <taxon>Streptophyta</taxon>
        <taxon>Embryophyta</taxon>
        <taxon>Tracheophyta</taxon>
        <taxon>Spermatophyta</taxon>
        <taxon>Magnoliopsida</taxon>
        <taxon>eudicotyledons</taxon>
        <taxon>Gunneridae</taxon>
        <taxon>Pentapetalae</taxon>
        <taxon>asterids</taxon>
        <taxon>campanulids</taxon>
        <taxon>Asterales</taxon>
        <taxon>Asteraceae</taxon>
        <taxon>Asteroideae</taxon>
        <taxon>Heliantheae alliance</taxon>
        <taxon>Madieae</taxon>
        <taxon>Madiinae</taxon>
        <taxon>Deinandra</taxon>
    </lineage>
</organism>
<dbReference type="PANTHER" id="PTHR21230:SF96">
    <property type="entry name" value="GOSR2_MEMBRIN_BOS1, VESICLE TRANSPORT V-SNARE DOMAIN SUPERFAMILY"/>
    <property type="match status" value="1"/>
</dbReference>
<feature type="coiled-coil region" evidence="9">
    <location>
        <begin position="67"/>
        <end position="94"/>
    </location>
</feature>
<dbReference type="GO" id="GO:0031902">
    <property type="term" value="C:late endosome membrane"/>
    <property type="evidence" value="ECO:0007669"/>
    <property type="project" value="TreeGrafter"/>
</dbReference>
<keyword evidence="3 10" id="KW-0812">Transmembrane</keyword>
<keyword evidence="7 10" id="KW-0472">Membrane</keyword>
<dbReference type="Gene3D" id="1.20.5.110">
    <property type="match status" value="1"/>
</dbReference>
<accession>A0AAP0CFH7</accession>
<dbReference type="GO" id="GO:0006906">
    <property type="term" value="P:vesicle fusion"/>
    <property type="evidence" value="ECO:0007669"/>
    <property type="project" value="TreeGrafter"/>
</dbReference>
<evidence type="ECO:0000256" key="7">
    <source>
        <dbReference type="ARBA" id="ARBA00023136"/>
    </source>
</evidence>
<feature type="transmembrane region" description="Helical" evidence="10">
    <location>
        <begin position="198"/>
        <end position="217"/>
    </location>
</feature>
<dbReference type="GO" id="GO:0000149">
    <property type="term" value="F:SNARE binding"/>
    <property type="evidence" value="ECO:0007669"/>
    <property type="project" value="TreeGrafter"/>
</dbReference>
<dbReference type="InterPro" id="IPR010989">
    <property type="entry name" value="SNARE"/>
</dbReference>
<dbReference type="GO" id="GO:0005794">
    <property type="term" value="C:Golgi apparatus"/>
    <property type="evidence" value="ECO:0007669"/>
    <property type="project" value="TreeGrafter"/>
</dbReference>
<comment type="subcellular location">
    <subcellularLocation>
        <location evidence="8">Prevacuolar compartment membrane</location>
        <topology evidence="8">Single-pass type IV membrane protein</topology>
    </subcellularLocation>
</comment>
<dbReference type="GO" id="GO:0005789">
    <property type="term" value="C:endoplasmic reticulum membrane"/>
    <property type="evidence" value="ECO:0007669"/>
    <property type="project" value="TreeGrafter"/>
</dbReference>
<dbReference type="SUPFAM" id="SSF58038">
    <property type="entry name" value="SNARE fusion complex"/>
    <property type="match status" value="1"/>
</dbReference>
<evidence type="ECO:0000256" key="4">
    <source>
        <dbReference type="ARBA" id="ARBA00022927"/>
    </source>
</evidence>
<evidence type="ECO:0000256" key="10">
    <source>
        <dbReference type="SAM" id="Phobius"/>
    </source>
</evidence>
<dbReference type="InterPro" id="IPR007705">
    <property type="entry name" value="Vesicle_trsprt_v-SNARE_N"/>
</dbReference>
<keyword evidence="6 9" id="KW-0175">Coiled coil</keyword>
<evidence type="ECO:0000256" key="1">
    <source>
        <dbReference type="ARBA" id="ARBA00006108"/>
    </source>
</evidence>
<dbReference type="Proteomes" id="UP001408789">
    <property type="component" value="Unassembled WGS sequence"/>
</dbReference>
<evidence type="ECO:0000256" key="2">
    <source>
        <dbReference type="ARBA" id="ARBA00022448"/>
    </source>
</evidence>
<evidence type="ECO:0000256" key="9">
    <source>
        <dbReference type="SAM" id="Coils"/>
    </source>
</evidence>
<dbReference type="FunFam" id="1.20.5.110:FF:000002">
    <property type="entry name" value="Vesicle transport through interaction with t-SNAREsB"/>
    <property type="match status" value="1"/>
</dbReference>
<dbReference type="Pfam" id="PF05008">
    <property type="entry name" value="V-SNARE"/>
    <property type="match status" value="1"/>
</dbReference>
<evidence type="ECO:0000256" key="8">
    <source>
        <dbReference type="ARBA" id="ARBA00060376"/>
    </source>
</evidence>
<evidence type="ECO:0000256" key="3">
    <source>
        <dbReference type="ARBA" id="ARBA00022692"/>
    </source>
</evidence>
<comment type="caution">
    <text evidence="12">The sequence shown here is derived from an EMBL/GenBank/DDBJ whole genome shotgun (WGS) entry which is preliminary data.</text>
</comment>
<comment type="similarity">
    <text evidence="1">Belongs to the VTI1 family.</text>
</comment>
<dbReference type="GO" id="GO:0006886">
    <property type="term" value="P:intracellular protein transport"/>
    <property type="evidence" value="ECO:0007669"/>
    <property type="project" value="InterPro"/>
</dbReference>
<keyword evidence="2" id="KW-0813">Transport</keyword>